<dbReference type="InterPro" id="IPR008136">
    <property type="entry name" value="CinA_C"/>
</dbReference>
<evidence type="ECO:0000313" key="2">
    <source>
        <dbReference type="EMBL" id="CAA9405288.1"/>
    </source>
</evidence>
<sequence>MTDAVAEQVLAALRQRGQTLATAESLTGGLIGQLLTEVPGASHSYLGGVITYATQLKADLAGVDPETLARYGPVAAITAEQMAAGVAQRCGAHWGLAVTGVAGPEPQDGHPVGQVFLAVAQPGNSPAPQVVELQLSGERTQIRRQTAEQALLLLAQELGMRPQSSGVE</sequence>
<dbReference type="Pfam" id="PF02464">
    <property type="entry name" value="CinA"/>
    <property type="match status" value="1"/>
</dbReference>
<protein>
    <submittedName>
        <fullName evidence="2">C-terminal domain of CinA type S</fullName>
    </submittedName>
</protein>
<accession>A0A6J4P5H5</accession>
<dbReference type="AlphaFoldDB" id="A0A6J4P5H5"/>
<dbReference type="InterPro" id="IPR036653">
    <property type="entry name" value="CinA-like_C"/>
</dbReference>
<name>A0A6J4P5H5_9ACTN</name>
<gene>
    <name evidence="2" type="ORF">AVDCRST_MAG75-2398</name>
</gene>
<proteinExistence type="predicted"/>
<evidence type="ECO:0000259" key="1">
    <source>
        <dbReference type="Pfam" id="PF02464"/>
    </source>
</evidence>
<feature type="domain" description="CinA C-terminal" evidence="1">
    <location>
        <begin position="4"/>
        <end position="157"/>
    </location>
</feature>
<reference evidence="2" key="1">
    <citation type="submission" date="2020-02" db="EMBL/GenBank/DDBJ databases">
        <authorList>
            <person name="Meier V. D."/>
        </authorList>
    </citation>
    <scope>NUCLEOTIDE SEQUENCE</scope>
    <source>
        <strain evidence="2">AVDCRST_MAG75</strain>
    </source>
</reference>
<dbReference type="NCBIfam" id="TIGR00199">
    <property type="entry name" value="PncC_domain"/>
    <property type="match status" value="1"/>
</dbReference>
<organism evidence="2">
    <name type="scientific">uncultured Propionibacteriaceae bacterium</name>
    <dbReference type="NCBI Taxonomy" id="257457"/>
    <lineage>
        <taxon>Bacteria</taxon>
        <taxon>Bacillati</taxon>
        <taxon>Actinomycetota</taxon>
        <taxon>Actinomycetes</taxon>
        <taxon>Propionibacteriales</taxon>
        <taxon>Propionibacteriaceae</taxon>
        <taxon>environmental samples</taxon>
    </lineage>
</organism>
<dbReference type="SUPFAM" id="SSF142433">
    <property type="entry name" value="CinA-like"/>
    <property type="match status" value="1"/>
</dbReference>
<dbReference type="Gene3D" id="3.90.950.20">
    <property type="entry name" value="CinA-like"/>
    <property type="match status" value="1"/>
</dbReference>
<dbReference type="EMBL" id="CADCUO010000167">
    <property type="protein sequence ID" value="CAA9405288.1"/>
    <property type="molecule type" value="Genomic_DNA"/>
</dbReference>